<feature type="compositionally biased region" description="Low complexity" evidence="2">
    <location>
        <begin position="81"/>
        <end position="106"/>
    </location>
</feature>
<evidence type="ECO:0000256" key="2">
    <source>
        <dbReference type="SAM" id="MobiDB-lite"/>
    </source>
</evidence>
<comment type="caution">
    <text evidence="3">The sequence shown here is derived from an EMBL/GenBank/DDBJ whole genome shotgun (WGS) entry which is preliminary data.</text>
</comment>
<keyword evidence="1" id="KW-0175">Coiled coil</keyword>
<dbReference type="RefSeq" id="WP_330800837.1">
    <property type="nucleotide sequence ID" value="NZ_JAZEWV010000059.1"/>
</dbReference>
<sequence length="192" mass="20844">MTSESAAALRSRYVEQAASDLEENRRRQQELAQQLSVLKQEEALLGEILSLAERYEGFADASRLPEQLQDESVDTKAKPEAAGARHSAPAKAASKAAPSAGTAKSGAHAKPGAKGKSSQPLLGDLLLGLLGRHEEPRLAKELRDELLAEHPDRNPTPQVVRNTLESLVAKGSVRRHKQQRSVMYSLVVSARR</sequence>
<name>A0ABU7PMJ6_9ACTN</name>
<gene>
    <name evidence="3" type="ORF">V2S66_33805</name>
</gene>
<proteinExistence type="predicted"/>
<feature type="region of interest" description="Disordered" evidence="2">
    <location>
        <begin position="62"/>
        <end position="118"/>
    </location>
</feature>
<feature type="coiled-coil region" evidence="1">
    <location>
        <begin position="14"/>
        <end position="41"/>
    </location>
</feature>
<evidence type="ECO:0000313" key="4">
    <source>
        <dbReference type="Proteomes" id="UP001344658"/>
    </source>
</evidence>
<evidence type="ECO:0008006" key="5">
    <source>
        <dbReference type="Google" id="ProtNLM"/>
    </source>
</evidence>
<dbReference type="Gene3D" id="1.10.10.10">
    <property type="entry name" value="Winged helix-like DNA-binding domain superfamily/Winged helix DNA-binding domain"/>
    <property type="match status" value="1"/>
</dbReference>
<dbReference type="SUPFAM" id="SSF46785">
    <property type="entry name" value="Winged helix' DNA-binding domain"/>
    <property type="match status" value="1"/>
</dbReference>
<dbReference type="InterPro" id="IPR036388">
    <property type="entry name" value="WH-like_DNA-bd_sf"/>
</dbReference>
<dbReference type="EMBL" id="JAZEWV010000059">
    <property type="protein sequence ID" value="MEE4546926.1"/>
    <property type="molecule type" value="Genomic_DNA"/>
</dbReference>
<evidence type="ECO:0000256" key="1">
    <source>
        <dbReference type="SAM" id="Coils"/>
    </source>
</evidence>
<protein>
    <recommendedName>
        <fullName evidence="5">Regulatory protein</fullName>
    </recommendedName>
</protein>
<evidence type="ECO:0000313" key="3">
    <source>
        <dbReference type="EMBL" id="MEE4546926.1"/>
    </source>
</evidence>
<accession>A0ABU7PMJ6</accession>
<dbReference type="Proteomes" id="UP001344658">
    <property type="component" value="Unassembled WGS sequence"/>
</dbReference>
<organism evidence="3 4">
    <name type="scientific">Actinacidiphila polyblastidii</name>
    <dbReference type="NCBI Taxonomy" id="3110430"/>
    <lineage>
        <taxon>Bacteria</taxon>
        <taxon>Bacillati</taxon>
        <taxon>Actinomycetota</taxon>
        <taxon>Actinomycetes</taxon>
        <taxon>Kitasatosporales</taxon>
        <taxon>Streptomycetaceae</taxon>
        <taxon>Actinacidiphila</taxon>
    </lineage>
</organism>
<keyword evidence="4" id="KW-1185">Reference proteome</keyword>
<dbReference type="InterPro" id="IPR036390">
    <property type="entry name" value="WH_DNA-bd_sf"/>
</dbReference>
<reference evidence="3 4" key="1">
    <citation type="submission" date="2023-12" db="EMBL/GenBank/DDBJ databases">
        <title>Streptomyces sp. V4-01.</title>
        <authorList>
            <person name="Somphong A."/>
            <person name="Phongsopitanun W."/>
        </authorList>
    </citation>
    <scope>NUCLEOTIDE SEQUENCE [LARGE SCALE GENOMIC DNA]</scope>
    <source>
        <strain evidence="3 4">V4-01</strain>
    </source>
</reference>